<dbReference type="STRING" id="60172.A0A1V6R1V2"/>
<dbReference type="Proteomes" id="UP000191612">
    <property type="component" value="Unassembled WGS sequence"/>
</dbReference>
<feature type="chain" id="PRO_5013184156" evidence="2">
    <location>
        <begin position="21"/>
        <end position="214"/>
    </location>
</feature>
<feature type="region of interest" description="Disordered" evidence="1">
    <location>
        <begin position="40"/>
        <end position="62"/>
    </location>
</feature>
<keyword evidence="4" id="KW-1185">Reference proteome</keyword>
<accession>A0A1V6R1V2</accession>
<protein>
    <submittedName>
        <fullName evidence="3">Uncharacterized protein</fullName>
    </submittedName>
</protein>
<sequence>MRFFELQVVALAHLVISVNGLAVAERESSSLMARATPVASPVASISPSPSPSPTGDTQEAPECTGYISYSPSEWQARLGHQLDDNLPEGTCLAEYPGSGKGTDIHVKHGCILVNESKHCENWDPTSNVPDDIDNQWHNDNGAHISSVFIYSMFDGDDTHNTTVVPGCMLYTSWPSAWSDLDFTADNCLTDRTGDFRQCCSDSMTTTETVLNPYS</sequence>
<name>A0A1V6R1V2_9EURO</name>
<dbReference type="EMBL" id="MDYO01000020">
    <property type="protein sequence ID" value="OQD95450.1"/>
    <property type="molecule type" value="Genomic_DNA"/>
</dbReference>
<proteinExistence type="predicted"/>
<organism evidence="3 4">
    <name type="scientific">Penicillium solitum</name>
    <dbReference type="NCBI Taxonomy" id="60172"/>
    <lineage>
        <taxon>Eukaryota</taxon>
        <taxon>Fungi</taxon>
        <taxon>Dikarya</taxon>
        <taxon>Ascomycota</taxon>
        <taxon>Pezizomycotina</taxon>
        <taxon>Eurotiomycetes</taxon>
        <taxon>Eurotiomycetidae</taxon>
        <taxon>Eurotiales</taxon>
        <taxon>Aspergillaceae</taxon>
        <taxon>Penicillium</taxon>
    </lineage>
</organism>
<dbReference type="AlphaFoldDB" id="A0A1V6R1V2"/>
<evidence type="ECO:0000313" key="4">
    <source>
        <dbReference type="Proteomes" id="UP000191612"/>
    </source>
</evidence>
<comment type="caution">
    <text evidence="3">The sequence shown here is derived from an EMBL/GenBank/DDBJ whole genome shotgun (WGS) entry which is preliminary data.</text>
</comment>
<keyword evidence="2" id="KW-0732">Signal</keyword>
<evidence type="ECO:0000256" key="2">
    <source>
        <dbReference type="SAM" id="SignalP"/>
    </source>
</evidence>
<reference evidence="4" key="1">
    <citation type="journal article" date="2017" name="Nat. Microbiol.">
        <title>Global analysis of biosynthetic gene clusters reveals vast potential of secondary metabolite production in Penicillium species.</title>
        <authorList>
            <person name="Nielsen J.C."/>
            <person name="Grijseels S."/>
            <person name="Prigent S."/>
            <person name="Ji B."/>
            <person name="Dainat J."/>
            <person name="Nielsen K.F."/>
            <person name="Frisvad J.C."/>
            <person name="Workman M."/>
            <person name="Nielsen J."/>
        </authorList>
    </citation>
    <scope>NUCLEOTIDE SEQUENCE [LARGE SCALE GENOMIC DNA]</scope>
    <source>
        <strain evidence="4">IBT 29525</strain>
    </source>
</reference>
<evidence type="ECO:0000313" key="3">
    <source>
        <dbReference type="EMBL" id="OQD95450.1"/>
    </source>
</evidence>
<gene>
    <name evidence="3" type="ORF">PENSOL_c020G08425</name>
</gene>
<feature type="signal peptide" evidence="2">
    <location>
        <begin position="1"/>
        <end position="20"/>
    </location>
</feature>
<evidence type="ECO:0000256" key="1">
    <source>
        <dbReference type="SAM" id="MobiDB-lite"/>
    </source>
</evidence>